<proteinExistence type="predicted"/>
<dbReference type="InterPro" id="IPR002060">
    <property type="entry name" value="Squ/phyt_synthse"/>
</dbReference>
<organism evidence="4 5">
    <name type="scientific">Subtercola frigoramans</name>
    <dbReference type="NCBI Taxonomy" id="120298"/>
    <lineage>
        <taxon>Bacteria</taxon>
        <taxon>Bacillati</taxon>
        <taxon>Actinomycetota</taxon>
        <taxon>Actinomycetes</taxon>
        <taxon>Micrococcales</taxon>
        <taxon>Microbacteriaceae</taxon>
        <taxon>Subtercola</taxon>
    </lineage>
</organism>
<dbReference type="PANTHER" id="PTHR31480">
    <property type="entry name" value="BIFUNCTIONAL LYCOPENE CYCLASE/PHYTOENE SYNTHASE"/>
    <property type="match status" value="1"/>
</dbReference>
<protein>
    <submittedName>
        <fullName evidence="4">Phytoene/squalene synthetase</fullName>
    </submittedName>
</protein>
<reference evidence="4 5" key="1">
    <citation type="submission" date="2021-01" db="EMBL/GenBank/DDBJ databases">
        <title>Sequencing the genomes of 1000 actinobacteria strains.</title>
        <authorList>
            <person name="Klenk H.-P."/>
        </authorList>
    </citation>
    <scope>NUCLEOTIDE SEQUENCE [LARGE SCALE GENOMIC DNA]</scope>
    <source>
        <strain evidence="4 5">DSM 13057</strain>
    </source>
</reference>
<comment type="caution">
    <text evidence="4">The sequence shown here is derived from an EMBL/GenBank/DDBJ whole genome shotgun (WGS) entry which is preliminary data.</text>
</comment>
<evidence type="ECO:0000256" key="1">
    <source>
        <dbReference type="ARBA" id="ARBA00004684"/>
    </source>
</evidence>
<dbReference type="Pfam" id="PF00494">
    <property type="entry name" value="SQS_PSY"/>
    <property type="match status" value="1"/>
</dbReference>
<dbReference type="PROSITE" id="PS01045">
    <property type="entry name" value="SQUALEN_PHYTOEN_SYN_2"/>
    <property type="match status" value="1"/>
</dbReference>
<sequence>MAQTEVKQARSLYDAVAHETARIVIHRYSTSFGLASRLLGAGVRGHVENIYALVRLADEVVDGVAASANLSAEQISVLLDTLERDTLEAMRVGYSTNLVVHAFALTAREVEFGPELVEPFFASMRADISATEHTPESFDVYVYGSAEVVGLMCLAAFLQGHTFSDSERAALVDGARHLGAAFQKINFLRDLSADFAGLGRSYFPGVTVTSFGEGSKAEIIADIENDLHIARGVLPLLPKSSRRAVALAQGLFGELTRRLRETPAAVLAETRIRVPNPIKLRIAAEVAAGRLPTAGRASPAAAISNKGKPNTGHPRAGRTTKEQK</sequence>
<dbReference type="InterPro" id="IPR008949">
    <property type="entry name" value="Isoprenoid_synthase_dom_sf"/>
</dbReference>
<keyword evidence="5" id="KW-1185">Reference proteome</keyword>
<evidence type="ECO:0000256" key="3">
    <source>
        <dbReference type="SAM" id="MobiDB-lite"/>
    </source>
</evidence>
<dbReference type="SFLD" id="SFLDG01018">
    <property type="entry name" value="Squalene/Phytoene_Synthase_Lik"/>
    <property type="match status" value="1"/>
</dbReference>
<dbReference type="Gene3D" id="1.10.600.10">
    <property type="entry name" value="Farnesyl Diphosphate Synthase"/>
    <property type="match status" value="1"/>
</dbReference>
<name>A0ABS2LAU1_9MICO</name>
<accession>A0ABS2LAU1</accession>
<dbReference type="InterPro" id="IPR033904">
    <property type="entry name" value="Trans_IPPS_HH"/>
</dbReference>
<evidence type="ECO:0000313" key="4">
    <source>
        <dbReference type="EMBL" id="MBM7473596.1"/>
    </source>
</evidence>
<dbReference type="SUPFAM" id="SSF48576">
    <property type="entry name" value="Terpenoid synthases"/>
    <property type="match status" value="1"/>
</dbReference>
<keyword evidence="2" id="KW-0808">Transferase</keyword>
<dbReference type="EMBL" id="JAFBBU010000001">
    <property type="protein sequence ID" value="MBM7473596.1"/>
    <property type="molecule type" value="Genomic_DNA"/>
</dbReference>
<dbReference type="InterPro" id="IPR019845">
    <property type="entry name" value="Squalene/phytoene_synthase_CS"/>
</dbReference>
<feature type="region of interest" description="Disordered" evidence="3">
    <location>
        <begin position="294"/>
        <end position="324"/>
    </location>
</feature>
<evidence type="ECO:0000313" key="5">
    <source>
        <dbReference type="Proteomes" id="UP000776164"/>
    </source>
</evidence>
<gene>
    <name evidence="4" type="ORF">JOE66_003230</name>
</gene>
<dbReference type="Proteomes" id="UP000776164">
    <property type="component" value="Unassembled WGS sequence"/>
</dbReference>
<comment type="pathway">
    <text evidence="1">Carotenoid biosynthesis; phytoene biosynthesis.</text>
</comment>
<dbReference type="CDD" id="cd00683">
    <property type="entry name" value="Trans_IPPS_HH"/>
    <property type="match status" value="1"/>
</dbReference>
<evidence type="ECO:0000256" key="2">
    <source>
        <dbReference type="ARBA" id="ARBA00022679"/>
    </source>
</evidence>
<dbReference type="SFLD" id="SFLDS00005">
    <property type="entry name" value="Isoprenoid_Synthase_Type_I"/>
    <property type="match status" value="1"/>
</dbReference>